<dbReference type="GO" id="GO:0016020">
    <property type="term" value="C:membrane"/>
    <property type="evidence" value="ECO:0007669"/>
    <property type="project" value="TreeGrafter"/>
</dbReference>
<dbReference type="InterPro" id="IPR050879">
    <property type="entry name" value="Acyltransferase_3"/>
</dbReference>
<dbReference type="GO" id="GO:0016747">
    <property type="term" value="F:acyltransferase activity, transferring groups other than amino-acyl groups"/>
    <property type="evidence" value="ECO:0007669"/>
    <property type="project" value="InterPro"/>
</dbReference>
<dbReference type="Pfam" id="PF01757">
    <property type="entry name" value="Acyl_transf_3"/>
    <property type="match status" value="1"/>
</dbReference>
<dbReference type="EMBL" id="JAQMWT010000574">
    <property type="protein sequence ID" value="KAJ8599292.1"/>
    <property type="molecule type" value="Genomic_DNA"/>
</dbReference>
<dbReference type="GO" id="GO:0000271">
    <property type="term" value="P:polysaccharide biosynthetic process"/>
    <property type="evidence" value="ECO:0007669"/>
    <property type="project" value="TreeGrafter"/>
</dbReference>
<evidence type="ECO:0000256" key="1">
    <source>
        <dbReference type="SAM" id="Phobius"/>
    </source>
</evidence>
<evidence type="ECO:0000259" key="2">
    <source>
        <dbReference type="Pfam" id="PF01757"/>
    </source>
</evidence>
<sequence length="476" mass="53183">MSQQQDVPLRKAALPLRRRRDALVFSRYVASCGIAIYHWYDRVPATHVPGIVSAGSPFNMDDRRAHGIMHWFSTWTSYFFILSGFVLAMARLTSDNPDDVKSIPFFVAERLTTTYPAYALTLVGLLLLLFAELYQLSSGDWVSFFQHVALVQAWVPPDSMRSPGPQENFSIVWNGPSWFMSALLAYWVLFKPLYFGLRRLPKPLLWPALVLCWVASGAAGLDAYFDHPLARGLAPPRWPRNAKSFADVYHYNPVFSINSFVGGMILSRLFCEAEASESRGERRALWRQIGARGAALAYAFLAVFAFAFRVPPSFIQHKKDGTYDIGGLFAAIHNGGLMPLHGLLIVGLCTEEENVAQLFSKRSFVWWGSISYEQYLFQTLVFKFLGDIFTALSGGPEGKPYDNLTWQFAPPLALTLVAMAAHYGFSVPVGKWLRNRLRALEGARTQPPFSQSSSQSYGAIANTRETSKLATSTGSV</sequence>
<feature type="transmembrane region" description="Helical" evidence="1">
    <location>
        <begin position="289"/>
        <end position="308"/>
    </location>
</feature>
<feature type="transmembrane region" description="Helical" evidence="1">
    <location>
        <begin position="248"/>
        <end position="269"/>
    </location>
</feature>
<dbReference type="PANTHER" id="PTHR23028:SF53">
    <property type="entry name" value="ACYL_TRANSF_3 DOMAIN-CONTAINING PROTEIN"/>
    <property type="match status" value="1"/>
</dbReference>
<keyword evidence="1" id="KW-0812">Transmembrane</keyword>
<keyword evidence="1" id="KW-1133">Transmembrane helix</keyword>
<reference evidence="3" key="1">
    <citation type="submission" date="2023-01" db="EMBL/GenBank/DDBJ databases">
        <title>Metagenome sequencing of chrysophaentin producing Chrysophaeum taylorii.</title>
        <authorList>
            <person name="Davison J."/>
            <person name="Bewley C."/>
        </authorList>
    </citation>
    <scope>NUCLEOTIDE SEQUENCE</scope>
    <source>
        <strain evidence="3">NIES-1699</strain>
    </source>
</reference>
<dbReference type="InterPro" id="IPR002656">
    <property type="entry name" value="Acyl_transf_3_dom"/>
</dbReference>
<feature type="transmembrane region" description="Helical" evidence="1">
    <location>
        <begin position="204"/>
        <end position="225"/>
    </location>
</feature>
<keyword evidence="4" id="KW-1185">Reference proteome</keyword>
<organism evidence="3 4">
    <name type="scientific">Chrysophaeum taylorii</name>
    <dbReference type="NCBI Taxonomy" id="2483200"/>
    <lineage>
        <taxon>Eukaryota</taxon>
        <taxon>Sar</taxon>
        <taxon>Stramenopiles</taxon>
        <taxon>Ochrophyta</taxon>
        <taxon>Pelagophyceae</taxon>
        <taxon>Pelagomonadales</taxon>
        <taxon>Pelagomonadaceae</taxon>
        <taxon>Chrysophaeum</taxon>
    </lineage>
</organism>
<proteinExistence type="predicted"/>
<protein>
    <recommendedName>
        <fullName evidence="2">Acyltransferase 3 domain-containing protein</fullName>
    </recommendedName>
</protein>
<dbReference type="Proteomes" id="UP001230188">
    <property type="component" value="Unassembled WGS sequence"/>
</dbReference>
<dbReference type="PANTHER" id="PTHR23028">
    <property type="entry name" value="ACETYLTRANSFERASE"/>
    <property type="match status" value="1"/>
</dbReference>
<comment type="caution">
    <text evidence="3">The sequence shown here is derived from an EMBL/GenBank/DDBJ whole genome shotgun (WGS) entry which is preliminary data.</text>
</comment>
<name>A0AAD7XFF5_9STRA</name>
<feature type="transmembrane region" description="Helical" evidence="1">
    <location>
        <begin position="111"/>
        <end position="131"/>
    </location>
</feature>
<feature type="transmembrane region" description="Helical" evidence="1">
    <location>
        <begin position="408"/>
        <end position="429"/>
    </location>
</feature>
<feature type="transmembrane region" description="Helical" evidence="1">
    <location>
        <begin position="68"/>
        <end position="90"/>
    </location>
</feature>
<gene>
    <name evidence="3" type="ORF">CTAYLR_006791</name>
</gene>
<dbReference type="AlphaFoldDB" id="A0AAD7XFF5"/>
<feature type="transmembrane region" description="Helical" evidence="1">
    <location>
        <begin position="21"/>
        <end position="40"/>
    </location>
</feature>
<accession>A0AAD7XFF5</accession>
<evidence type="ECO:0000313" key="3">
    <source>
        <dbReference type="EMBL" id="KAJ8599292.1"/>
    </source>
</evidence>
<feature type="domain" description="Acyltransferase 3" evidence="2">
    <location>
        <begin position="27"/>
        <end position="411"/>
    </location>
</feature>
<evidence type="ECO:0000313" key="4">
    <source>
        <dbReference type="Proteomes" id="UP001230188"/>
    </source>
</evidence>
<feature type="transmembrane region" description="Helical" evidence="1">
    <location>
        <begin position="178"/>
        <end position="197"/>
    </location>
</feature>
<keyword evidence="1" id="KW-0472">Membrane</keyword>